<dbReference type="Proteomes" id="UP000239888">
    <property type="component" value="Chromosome"/>
</dbReference>
<dbReference type="InterPro" id="IPR048532">
    <property type="entry name" value="ea8_5-like_sf"/>
</dbReference>
<dbReference type="KEGG" id="poi:BOP93_13585"/>
<reference evidence="1 2" key="1">
    <citation type="journal article" date="2018" name="Front. Microbiol.">
        <title>Pseudomonas orientalis F9: A Potent Antagonist against Phytopathogens with Phytotoxic Effect in the Apple Flower.</title>
        <authorList>
            <person name="Zengerer V."/>
            <person name="Schmid M."/>
            <person name="Bieri M."/>
            <person name="Muller D.C."/>
            <person name="Remus-Emsermann M.N.P."/>
            <person name="Ahrens C.H."/>
            <person name="Pelludat C."/>
        </authorList>
    </citation>
    <scope>NUCLEOTIDE SEQUENCE [LARGE SCALE GENOMIC DNA]</scope>
    <source>
        <strain evidence="1 2">F9</strain>
    </source>
</reference>
<accession>A0A2L0RWZ1</accession>
<dbReference type="Pfam" id="PF20735">
    <property type="entry name" value="Lambda_ea8_5"/>
    <property type="match status" value="1"/>
</dbReference>
<dbReference type="InterPro" id="IPR048531">
    <property type="entry name" value="ea8_5-like"/>
</dbReference>
<evidence type="ECO:0000313" key="1">
    <source>
        <dbReference type="EMBL" id="AUZ46579.1"/>
    </source>
</evidence>
<evidence type="ECO:0000313" key="2">
    <source>
        <dbReference type="Proteomes" id="UP000239888"/>
    </source>
</evidence>
<sequence>MGGIKRTIEENESKYNEALKIAVEAGTLQKCDNHDGTYFSDSGDIEEAEEFAREQFSKGEVHYFDDENELVEAVRAVSEENSADQCFSCDVD</sequence>
<dbReference type="RefSeq" id="WP_104503105.1">
    <property type="nucleotide sequence ID" value="NZ_CP018049.1"/>
</dbReference>
<dbReference type="EMBL" id="CP018049">
    <property type="protein sequence ID" value="AUZ46579.1"/>
    <property type="molecule type" value="Genomic_DNA"/>
</dbReference>
<dbReference type="Gene3D" id="1.10.10.1920">
    <property type="match status" value="1"/>
</dbReference>
<dbReference type="AlphaFoldDB" id="A0A2L0RWZ1"/>
<organism evidence="1 2">
    <name type="scientific">Pseudomonas orientalis</name>
    <dbReference type="NCBI Taxonomy" id="76758"/>
    <lineage>
        <taxon>Bacteria</taxon>
        <taxon>Pseudomonadati</taxon>
        <taxon>Pseudomonadota</taxon>
        <taxon>Gammaproteobacteria</taxon>
        <taxon>Pseudomonadales</taxon>
        <taxon>Pseudomonadaceae</taxon>
        <taxon>Pseudomonas</taxon>
    </lineage>
</organism>
<gene>
    <name evidence="1" type="ORF">BOP93_13585</name>
</gene>
<name>A0A2L0RWZ1_9PSED</name>
<proteinExistence type="predicted"/>
<protein>
    <submittedName>
        <fullName evidence="1">Uncharacterized protein</fullName>
    </submittedName>
</protein>